<feature type="compositionally biased region" description="Low complexity" evidence="2">
    <location>
        <begin position="1"/>
        <end position="17"/>
    </location>
</feature>
<evidence type="ECO:0000256" key="2">
    <source>
        <dbReference type="SAM" id="MobiDB-lite"/>
    </source>
</evidence>
<feature type="compositionally biased region" description="Basic and acidic residues" evidence="2">
    <location>
        <begin position="379"/>
        <end position="388"/>
    </location>
</feature>
<sequence length="1579" mass="170273">MNVSTATTANSGTSTVVQDAAGTQYPTSPVKTAQPSATAVAAASNQVSPDNTVTETSNGTKKMDTVAPDKTSQTLEQPLTEFRSRSLSTSRQPSVEPSDQTDETRVKLLEAHAAENLSGLTSHENSLTRMKKKRELINYDCLKQRLGELTKAPQGSASVVAGKLTDGTPTEARGSVSGPSMPQTHKHGLISTDGSKTSACGASCTSSTAPTATVSQQQVLSSPQLYSQVVQQQTPQQVLQVSQQQQQVSQQQQQQQVPQQQQQASQVPQQQVSQVSQQQVSQQQQQVQQQSLQQQVQQQSQQISQLQQQAPSQQMQQQQAQLQHQQQHLQPQQLTLQQQQPPQQQPVQQQLQQPMQMHHSSSYQQLAELGVITSPRKLKSAESGHDRQPLQQPTQSNTSASQQSGIGQQEQGRLFQEMPTDDDHQNSTQYTADTSMALHELPSLQPNTPVKAQATVTPVKQVEQQSQPALVMGTLPAPQMTAQPALQILPQPVQQVAAQPAPQVPTQPAQQVAAQSAQQMLQHLHNMVPSVAQIQQMMYLDHLMAQQQQQMMQAYQGLQQPWQSQLAAALQQSQQCYLPDQAQFLLAQQQQRNIQVQLAMAHVAAARQIPSVVSPAVQQQPPAIVPITQVSPQHTLSASCAMHPPVTTASKLPPNVHPVTSTAHCDNVQRKTDRPSDLVNLEQELLKISRPRKWPVVSSPPLSTSTPVMPQTMLVQTAQGLPFIPFAPSSLPHTSVPLVQMQCPDMPPVQYVHSVPDAALLGNTTSIGQTLSYDLSMLTTPSPVMPTLEQAAIVPNMVGTAPESELLGAEKTLITQSVGTVGPGANLAQTAPTLMAQTTVVSATRSTLVSSAVVSSAAVKSVAPTVKAVPDSAVVTSQLVPSQVIATDVLSTPVTTPNPVKKSRFSVTVVNEDPLVDKLKQTNVSETRLDESLISIVDGNERSTVKTIPNSTACTTIEVPKNPPKVIRKGRFKVMTFPDNPTAGEVTAMIPVTTQETKQPPSNSTSQESLGNLTDGDSVTSVTSVCLPRQLSDSGVSTTSECSIENRSTTSQTMLDAILTGSTGQMTRPVVATMTPESLGSQTSANNLMSLVHHEMSLLKQETQAKVHSHGGSEPPLEIALQEILPTDSGYQAIILRHQKELSSLKMKQRQEIHMYLMQQHSQRHRVSRGAQDLSGATPDSGLTGTTANIAVMQKDSGVPVPLTTPVSTFDIIPAPWMMQIAPSQHMIIPAVSMQHAVQSFPVMFPDTEQAVYNTATSQELPPVAVAIPTSDTMSRQPAIGKPAEAQAVPILDDTVVASQQIPPEYFVEAHVYPDHVTSEKVVEPNHVRKESDGGLHTQEVNRGASVQVPRLQSASLTPQGSPVMQHKQTNVTPVTSTSLTGFTPSIMLQPKVLPAYAPMPSLTPHGHYIMAQHQMSTFTPQQLQILQQQQLQQYGLQNTTPSAVSQMQLPPQQQRAGFVMQESQQKQPSQFLQQPSLRSQLLDANSLASYMVSQQYQQMALSSAVPPSWLYLPSVTTMPTGQPQFTPGVAPSSQPAGFISNPVLPTRPVMTQSAPLIPVSQPTTTVPVATVPPVTSGT</sequence>
<name>A0AAD9KLL8_RIDPI</name>
<protein>
    <submittedName>
        <fullName evidence="3">Uncharacterized protein</fullName>
    </submittedName>
</protein>
<feature type="compositionally biased region" description="Low complexity" evidence="2">
    <location>
        <begin position="399"/>
        <end position="410"/>
    </location>
</feature>
<feature type="coiled-coil region" evidence="1">
    <location>
        <begin position="282"/>
        <end position="309"/>
    </location>
</feature>
<proteinExistence type="predicted"/>
<keyword evidence="4" id="KW-1185">Reference proteome</keyword>
<feature type="compositionally biased region" description="Polar residues" evidence="2">
    <location>
        <begin position="389"/>
        <end position="398"/>
    </location>
</feature>
<dbReference type="Proteomes" id="UP001209878">
    <property type="component" value="Unassembled WGS sequence"/>
</dbReference>
<keyword evidence="1" id="KW-0175">Coiled coil</keyword>
<feature type="region of interest" description="Disordered" evidence="2">
    <location>
        <begin position="317"/>
        <end position="363"/>
    </location>
</feature>
<evidence type="ECO:0000313" key="3">
    <source>
        <dbReference type="EMBL" id="KAK2173495.1"/>
    </source>
</evidence>
<accession>A0AAD9KLL8</accession>
<comment type="caution">
    <text evidence="3">The sequence shown here is derived from an EMBL/GenBank/DDBJ whole genome shotgun (WGS) entry which is preliminary data.</text>
</comment>
<dbReference type="EMBL" id="JAODUO010000871">
    <property type="protein sequence ID" value="KAK2173495.1"/>
    <property type="molecule type" value="Genomic_DNA"/>
</dbReference>
<evidence type="ECO:0000313" key="4">
    <source>
        <dbReference type="Proteomes" id="UP001209878"/>
    </source>
</evidence>
<feature type="compositionally biased region" description="Polar residues" evidence="2">
    <location>
        <begin position="48"/>
        <end position="60"/>
    </location>
</feature>
<organism evidence="3 4">
    <name type="scientific">Ridgeia piscesae</name>
    <name type="common">Tubeworm</name>
    <dbReference type="NCBI Taxonomy" id="27915"/>
    <lineage>
        <taxon>Eukaryota</taxon>
        <taxon>Metazoa</taxon>
        <taxon>Spiralia</taxon>
        <taxon>Lophotrochozoa</taxon>
        <taxon>Annelida</taxon>
        <taxon>Polychaeta</taxon>
        <taxon>Sedentaria</taxon>
        <taxon>Canalipalpata</taxon>
        <taxon>Sabellida</taxon>
        <taxon>Siboglinidae</taxon>
        <taxon>Ridgeia</taxon>
    </lineage>
</organism>
<feature type="region of interest" description="Disordered" evidence="2">
    <location>
        <begin position="377"/>
        <end position="410"/>
    </location>
</feature>
<feature type="region of interest" description="Disordered" evidence="2">
    <location>
        <begin position="1331"/>
        <end position="1350"/>
    </location>
</feature>
<feature type="compositionally biased region" description="Low complexity" evidence="2">
    <location>
        <begin position="195"/>
        <end position="208"/>
    </location>
</feature>
<feature type="region of interest" description="Disordered" evidence="2">
    <location>
        <begin position="994"/>
        <end position="1016"/>
    </location>
</feature>
<feature type="compositionally biased region" description="Low complexity" evidence="2">
    <location>
        <begin position="32"/>
        <end position="47"/>
    </location>
</feature>
<feature type="compositionally biased region" description="Polar residues" evidence="2">
    <location>
        <begin position="85"/>
        <end position="98"/>
    </location>
</feature>
<gene>
    <name evidence="3" type="ORF">NP493_867g01006</name>
</gene>
<reference evidence="3" key="1">
    <citation type="journal article" date="2023" name="Mol. Biol. Evol.">
        <title>Third-Generation Sequencing Reveals the Adaptive Role of the Epigenome in Three Deep-Sea Polychaetes.</title>
        <authorList>
            <person name="Perez M."/>
            <person name="Aroh O."/>
            <person name="Sun Y."/>
            <person name="Lan Y."/>
            <person name="Juniper S.K."/>
            <person name="Young C.R."/>
            <person name="Angers B."/>
            <person name="Qian P.Y."/>
        </authorList>
    </citation>
    <scope>NUCLEOTIDE SEQUENCE</scope>
    <source>
        <strain evidence="3">R07B-5</strain>
    </source>
</reference>
<feature type="region of interest" description="Disordered" evidence="2">
    <location>
        <begin position="160"/>
        <end position="208"/>
    </location>
</feature>
<feature type="region of interest" description="Disordered" evidence="2">
    <location>
        <begin position="1"/>
        <end position="103"/>
    </location>
</feature>
<evidence type="ECO:0000256" key="1">
    <source>
        <dbReference type="SAM" id="Coils"/>
    </source>
</evidence>